<dbReference type="OrthoDB" id="9768851at2"/>
<dbReference type="RefSeq" id="WP_129521304.1">
    <property type="nucleotide sequence ID" value="NZ_SDPN01000024.1"/>
</dbReference>
<dbReference type="InterPro" id="IPR020471">
    <property type="entry name" value="AKR"/>
</dbReference>
<dbReference type="AlphaFoldDB" id="A0A4Q2KWC0"/>
<dbReference type="PANTHER" id="PTHR42686:SF1">
    <property type="entry name" value="GH17980P-RELATED"/>
    <property type="match status" value="1"/>
</dbReference>
<dbReference type="PANTHER" id="PTHR42686">
    <property type="entry name" value="GH17980P-RELATED"/>
    <property type="match status" value="1"/>
</dbReference>
<comment type="caution">
    <text evidence="2">The sequence shown here is derived from an EMBL/GenBank/DDBJ whole genome shotgun (WGS) entry which is preliminary data.</text>
</comment>
<dbReference type="Pfam" id="PF00248">
    <property type="entry name" value="Aldo_ket_red"/>
    <property type="match status" value="1"/>
</dbReference>
<dbReference type="GO" id="GO:0016491">
    <property type="term" value="F:oxidoreductase activity"/>
    <property type="evidence" value="ECO:0007669"/>
    <property type="project" value="InterPro"/>
</dbReference>
<proteinExistence type="predicted"/>
<feature type="domain" description="NADP-dependent oxidoreductase" evidence="1">
    <location>
        <begin position="13"/>
        <end position="315"/>
    </location>
</feature>
<dbReference type="InterPro" id="IPR023210">
    <property type="entry name" value="NADP_OxRdtase_dom"/>
</dbReference>
<evidence type="ECO:0000313" key="3">
    <source>
        <dbReference type="Proteomes" id="UP000293865"/>
    </source>
</evidence>
<dbReference type="InterPro" id="IPR044477">
    <property type="entry name" value="FDH-like"/>
</dbReference>
<evidence type="ECO:0000259" key="1">
    <source>
        <dbReference type="Pfam" id="PF00248"/>
    </source>
</evidence>
<gene>
    <name evidence="2" type="ORF">ESP51_12885</name>
</gene>
<sequence length="322" mass="34530">MNAGVVIAERLGPLGYGAASIGNLYREVADEQSDAALEAAWHGGIRYFDTAPHYGLGLSERRLGTFLRSRPREEYVISTKVGRVLDPNPDFNGGDDLAFDFAVPNTTMRRFDPSESGVRRSIDESLERLGLDRIDIAYLHDPDVYDLDRGIAEGLPALARLRDEGVVGAIGIGTNDADAAARAVREGDLDLVMVAGRYTLLEQPALDELLPLCEQRGVGVVVAAVFNSGLLATDTPDENARYNYGPVPDEVLGHARRLADACRAAGVSLPEAAMQYPLQHPAVHSVVAGSARAADIRQNIARVHAPLPAGFWDGLRSAGLVP</sequence>
<dbReference type="InterPro" id="IPR036812">
    <property type="entry name" value="NAD(P)_OxRdtase_dom_sf"/>
</dbReference>
<dbReference type="CDD" id="cd19162">
    <property type="entry name" value="AKR_FDH"/>
    <property type="match status" value="1"/>
</dbReference>
<reference evidence="2 3" key="1">
    <citation type="submission" date="2019-01" db="EMBL/GenBank/DDBJ databases">
        <title>Agromyces.</title>
        <authorList>
            <person name="Li J."/>
        </authorList>
    </citation>
    <scope>NUCLEOTIDE SEQUENCE [LARGE SCALE GENOMIC DNA]</scope>
    <source>
        <strain evidence="2 3">DSM 15934</strain>
    </source>
</reference>
<dbReference type="Proteomes" id="UP000293865">
    <property type="component" value="Unassembled WGS sequence"/>
</dbReference>
<dbReference type="EMBL" id="SDPN01000024">
    <property type="protein sequence ID" value="RXZ68850.1"/>
    <property type="molecule type" value="Genomic_DNA"/>
</dbReference>
<accession>A0A4Q2KWC0</accession>
<dbReference type="SUPFAM" id="SSF51430">
    <property type="entry name" value="NAD(P)-linked oxidoreductase"/>
    <property type="match status" value="1"/>
</dbReference>
<protein>
    <submittedName>
        <fullName evidence="2">Aldo/keto reductase</fullName>
    </submittedName>
</protein>
<keyword evidence="3" id="KW-1185">Reference proteome</keyword>
<dbReference type="GO" id="GO:0005829">
    <property type="term" value="C:cytosol"/>
    <property type="evidence" value="ECO:0007669"/>
    <property type="project" value="TreeGrafter"/>
</dbReference>
<dbReference type="Gene3D" id="3.20.20.100">
    <property type="entry name" value="NADP-dependent oxidoreductase domain"/>
    <property type="match status" value="1"/>
</dbReference>
<evidence type="ECO:0000313" key="2">
    <source>
        <dbReference type="EMBL" id="RXZ68850.1"/>
    </source>
</evidence>
<organism evidence="2 3">
    <name type="scientific">Agromyces albus</name>
    <dbReference type="NCBI Taxonomy" id="205332"/>
    <lineage>
        <taxon>Bacteria</taxon>
        <taxon>Bacillati</taxon>
        <taxon>Actinomycetota</taxon>
        <taxon>Actinomycetes</taxon>
        <taxon>Micrococcales</taxon>
        <taxon>Microbacteriaceae</taxon>
        <taxon>Agromyces</taxon>
    </lineage>
</organism>
<name>A0A4Q2KWC0_9MICO</name>